<evidence type="ECO:0000313" key="3">
    <source>
        <dbReference type="Proteomes" id="UP000624244"/>
    </source>
</evidence>
<dbReference type="Proteomes" id="UP000624244">
    <property type="component" value="Unassembled WGS sequence"/>
</dbReference>
<protein>
    <submittedName>
        <fullName evidence="2">Uncharacterized protein</fullName>
    </submittedName>
</protein>
<feature type="compositionally biased region" description="Polar residues" evidence="1">
    <location>
        <begin position="1"/>
        <end position="15"/>
    </location>
</feature>
<evidence type="ECO:0000313" key="2">
    <source>
        <dbReference type="EMBL" id="KAF5845196.1"/>
    </source>
</evidence>
<feature type="region of interest" description="Disordered" evidence="1">
    <location>
        <begin position="67"/>
        <end position="100"/>
    </location>
</feature>
<sequence length="100" mass="10798">MASQALVLATNSALQQKPAPIVPHNSPTQQQKSSANKSGGFCLKKGLDSLTEMLERKIDHQILLAKTRAHAASSSQETPADRASKHVHWETSSKLQQTAV</sequence>
<organism evidence="2 3">
    <name type="scientific">Cochliobolus sativus</name>
    <name type="common">Common root rot and spot blotch fungus</name>
    <name type="synonym">Bipolaris sorokiniana</name>
    <dbReference type="NCBI Taxonomy" id="45130"/>
    <lineage>
        <taxon>Eukaryota</taxon>
        <taxon>Fungi</taxon>
        <taxon>Dikarya</taxon>
        <taxon>Ascomycota</taxon>
        <taxon>Pezizomycotina</taxon>
        <taxon>Dothideomycetes</taxon>
        <taxon>Pleosporomycetidae</taxon>
        <taxon>Pleosporales</taxon>
        <taxon>Pleosporineae</taxon>
        <taxon>Pleosporaceae</taxon>
        <taxon>Bipolaris</taxon>
    </lineage>
</organism>
<feature type="compositionally biased region" description="Basic and acidic residues" evidence="1">
    <location>
        <begin position="79"/>
        <end position="91"/>
    </location>
</feature>
<proteinExistence type="predicted"/>
<name>A0A8H5Z9D5_COCSA</name>
<accession>A0A8H5Z9D5</accession>
<evidence type="ECO:0000256" key="1">
    <source>
        <dbReference type="SAM" id="MobiDB-lite"/>
    </source>
</evidence>
<comment type="caution">
    <text evidence="2">The sequence shown here is derived from an EMBL/GenBank/DDBJ whole genome shotgun (WGS) entry which is preliminary data.</text>
</comment>
<dbReference type="AlphaFoldDB" id="A0A8H5Z9D5"/>
<feature type="compositionally biased region" description="Polar residues" evidence="1">
    <location>
        <begin position="25"/>
        <end position="37"/>
    </location>
</feature>
<feature type="region of interest" description="Disordered" evidence="1">
    <location>
        <begin position="1"/>
        <end position="41"/>
    </location>
</feature>
<dbReference type="EMBL" id="WNKQ01000020">
    <property type="protein sequence ID" value="KAF5845196.1"/>
    <property type="molecule type" value="Genomic_DNA"/>
</dbReference>
<gene>
    <name evidence="2" type="ORF">GGP41_001347</name>
</gene>
<reference evidence="2" key="1">
    <citation type="submission" date="2019-11" db="EMBL/GenBank/DDBJ databases">
        <title>Bipolaris sorokiniana Genome sequencing.</title>
        <authorList>
            <person name="Wang H."/>
        </authorList>
    </citation>
    <scope>NUCLEOTIDE SEQUENCE</scope>
</reference>